<keyword evidence="2" id="KW-1185">Reference proteome</keyword>
<proteinExistence type="predicted"/>
<sequence length="97" mass="10792">MRNDQSSTGAGHTPSDSGGLLAMLVLLYFLPSIIAFHGMHRKRRAITRLNMLLGWTVLGWFAAFLWAMTAVQKAGSEMSDRAPANARIDKEVRTVFR</sequence>
<comment type="caution">
    <text evidence="1">The sequence shown here is derived from an EMBL/GenBank/DDBJ whole genome shotgun (WGS) entry which is preliminary data.</text>
</comment>
<dbReference type="EMBL" id="JAYMRU010000012">
    <property type="protein sequence ID" value="MEM5401930.1"/>
    <property type="molecule type" value="Genomic_DNA"/>
</dbReference>
<name>A0ACC6RK23_9BURK</name>
<reference evidence="1" key="1">
    <citation type="submission" date="2024-01" db="EMBL/GenBank/DDBJ databases">
        <title>The diversity of rhizobia nodulating Mimosa spp. in eleven states of Brazil covering several biomes is determined by host plant, location, and edaphic factors.</title>
        <authorList>
            <person name="Rouws L."/>
            <person name="Barauna A."/>
            <person name="Beukes C."/>
            <person name="De Faria S.M."/>
            <person name="Gross E."/>
            <person name="Dos Reis Junior F.B."/>
            <person name="Simon M."/>
            <person name="Maluk M."/>
            <person name="Odee D.W."/>
            <person name="Kenicer G."/>
            <person name="Young J.P.W."/>
            <person name="Reis V.M."/>
            <person name="Zilli J."/>
            <person name="James E.K."/>
        </authorList>
    </citation>
    <scope>NUCLEOTIDE SEQUENCE</scope>
    <source>
        <strain evidence="1">JPY452</strain>
    </source>
</reference>
<gene>
    <name evidence="1" type="ORF">VSR83_17830</name>
</gene>
<evidence type="ECO:0000313" key="1">
    <source>
        <dbReference type="EMBL" id="MEM5401930.1"/>
    </source>
</evidence>
<accession>A0ACC6RK23</accession>
<organism evidence="1 2">
    <name type="scientific">Paraburkholderia unamae</name>
    <dbReference type="NCBI Taxonomy" id="219649"/>
    <lineage>
        <taxon>Bacteria</taxon>
        <taxon>Pseudomonadati</taxon>
        <taxon>Pseudomonadota</taxon>
        <taxon>Betaproteobacteria</taxon>
        <taxon>Burkholderiales</taxon>
        <taxon>Burkholderiaceae</taxon>
        <taxon>Paraburkholderia</taxon>
    </lineage>
</organism>
<protein>
    <submittedName>
        <fullName evidence="1">Superinfection immunity protein</fullName>
    </submittedName>
</protein>
<evidence type="ECO:0000313" key="2">
    <source>
        <dbReference type="Proteomes" id="UP001392318"/>
    </source>
</evidence>
<dbReference type="Proteomes" id="UP001392318">
    <property type="component" value="Unassembled WGS sequence"/>
</dbReference>